<keyword evidence="2" id="KW-1185">Reference proteome</keyword>
<comment type="caution">
    <text evidence="1">The sequence shown here is derived from an EMBL/GenBank/DDBJ whole genome shotgun (WGS) entry which is preliminary data.</text>
</comment>
<name>A0ABV4U032_9GAMM</name>
<reference evidence="1 2" key="1">
    <citation type="submission" date="2024-08" db="EMBL/GenBank/DDBJ databases">
        <title>Whole-genome sequencing of halo(alkali)philic microorganisms from hypersaline lakes.</title>
        <authorList>
            <person name="Sorokin D.Y."/>
            <person name="Merkel A.Y."/>
            <person name="Messina E."/>
            <person name="Yakimov M."/>
        </authorList>
    </citation>
    <scope>NUCLEOTIDE SEQUENCE [LARGE SCALE GENOMIC DNA]</scope>
    <source>
        <strain evidence="1 2">Cl-TMA</strain>
    </source>
</reference>
<sequence length="66" mass="7339">MREHFLQKLYCNSQEFSDKLASLLQRGYLESSGEGLCLSKRGEAVLASLEQEQESVSGPQSPSHHS</sequence>
<dbReference type="Proteomes" id="UP001575181">
    <property type="component" value="Unassembled WGS sequence"/>
</dbReference>
<protein>
    <submittedName>
        <fullName evidence="1">Uncharacterized protein</fullName>
    </submittedName>
</protein>
<evidence type="ECO:0000313" key="1">
    <source>
        <dbReference type="EMBL" id="MFA9461781.1"/>
    </source>
</evidence>
<accession>A0ABV4U032</accession>
<gene>
    <name evidence="1" type="ORF">ACERLL_13225</name>
</gene>
<dbReference type="EMBL" id="JBGUAW010000008">
    <property type="protein sequence ID" value="MFA9461781.1"/>
    <property type="molecule type" value="Genomic_DNA"/>
</dbReference>
<dbReference type="RefSeq" id="WP_373656557.1">
    <property type="nucleotide sequence ID" value="NZ_JBGUAW010000008.1"/>
</dbReference>
<evidence type="ECO:0000313" key="2">
    <source>
        <dbReference type="Proteomes" id="UP001575181"/>
    </source>
</evidence>
<organism evidence="1 2">
    <name type="scientific">Thiohalorhabdus methylotrophus</name>
    <dbReference type="NCBI Taxonomy" id="3242694"/>
    <lineage>
        <taxon>Bacteria</taxon>
        <taxon>Pseudomonadati</taxon>
        <taxon>Pseudomonadota</taxon>
        <taxon>Gammaproteobacteria</taxon>
        <taxon>Thiohalorhabdales</taxon>
        <taxon>Thiohalorhabdaceae</taxon>
        <taxon>Thiohalorhabdus</taxon>
    </lineage>
</organism>
<proteinExistence type="predicted"/>